<dbReference type="KEGG" id="cmi:pCM2_0008"/>
<evidence type="ECO:0000256" key="1">
    <source>
        <dbReference type="SAM" id="MobiDB-lite"/>
    </source>
</evidence>
<accession>A5CLL9</accession>
<reference evidence="2 3" key="1">
    <citation type="journal article" date="2008" name="J. Bacteriol.">
        <title>The genome sequence of the tomato-pathogenic actinomycete Clavibacter michiganensis subsp. michiganensis NCPPB382 reveals a large island involved in pathogenicity.</title>
        <authorList>
            <person name="Gartemann K.H."/>
            <person name="Abt B."/>
            <person name="Bekel T."/>
            <person name="Burger A."/>
            <person name="Engemann J."/>
            <person name="Flugel M."/>
            <person name="Gaigalat L."/>
            <person name="Goesmann A."/>
            <person name="Grafen I."/>
            <person name="Kalinowski J."/>
            <person name="Kaup O."/>
            <person name="Kirchner O."/>
            <person name="Krause L."/>
            <person name="Linke B."/>
            <person name="McHardy A."/>
            <person name="Meyer F."/>
            <person name="Pohle S."/>
            <person name="Ruckert C."/>
            <person name="Schneiker S."/>
            <person name="Zellermann E.M."/>
            <person name="Puhler A."/>
            <person name="Eichenlaub R."/>
            <person name="Kaiser O."/>
            <person name="Bartels D."/>
        </authorList>
    </citation>
    <scope>NUCLEOTIDE SEQUENCE [LARGE SCALE GENOMIC DNA]</scope>
    <source>
        <strain evidence="2 3">NCPPB 382</strain>
        <plasmid evidence="2">pCM2</plasmid>
    </source>
</reference>
<organism evidence="2 3">
    <name type="scientific">Clavibacter michiganensis subsp. michiganensis (strain NCPPB 382)</name>
    <dbReference type="NCBI Taxonomy" id="443906"/>
    <lineage>
        <taxon>Bacteria</taxon>
        <taxon>Bacillati</taxon>
        <taxon>Actinomycetota</taxon>
        <taxon>Actinomycetes</taxon>
        <taxon>Micrococcales</taxon>
        <taxon>Microbacteriaceae</taxon>
        <taxon>Clavibacter</taxon>
    </lineage>
</organism>
<dbReference type="AlphaFoldDB" id="A5CLL9"/>
<geneLocation type="plasmid" evidence="2 3">
    <name>pCM2</name>
</geneLocation>
<sequence length="317" mass="33917">MDTIDPSPELAEALTFGVAGNDAIAHAARAEAARAALARHSDQMDRAYASARGQADPWKAPPFGAELVVDAGGDLDAVLASPAFVPEVQRELGIAAHDTFVNDEAGARYVQFNPTAGHIDDAYEGARAIAAQLIERGDVSHAAVVGAGRDYGEILMLTAEQRTTLLEGIREIGDASGDPDGRFASVAEHVEWYGELPERADLREALVTVLEGQFWTVGAPDLPEHLRDVVADLTPDASRPDFTHTHSMEGSEWAGTPLSESQPTPPGYSPRELSEREMLRAAGIDPNERAAQPMPSSETAMPQPEVQRSRDDDSLAH</sequence>
<protein>
    <submittedName>
        <fullName evidence="2">Uncharacterized protein</fullName>
    </submittedName>
</protein>
<feature type="compositionally biased region" description="Basic and acidic residues" evidence="1">
    <location>
        <begin position="307"/>
        <end position="317"/>
    </location>
</feature>
<keyword evidence="3" id="KW-1185">Reference proteome</keyword>
<dbReference type="EMBL" id="AM711866">
    <property type="protein sequence ID" value="CAM98489.1"/>
    <property type="molecule type" value="Genomic_DNA"/>
</dbReference>
<dbReference type="OrthoDB" id="4139076at2"/>
<dbReference type="RefSeq" id="WP_011931160.1">
    <property type="nucleotide sequence ID" value="NC_009479.1"/>
</dbReference>
<dbReference type="HOGENOM" id="CLU_876325_0_0_11"/>
<evidence type="ECO:0000313" key="2">
    <source>
        <dbReference type="EMBL" id="CAM98489.1"/>
    </source>
</evidence>
<evidence type="ECO:0000313" key="3">
    <source>
        <dbReference type="Proteomes" id="UP000001564"/>
    </source>
</evidence>
<feature type="region of interest" description="Disordered" evidence="1">
    <location>
        <begin position="237"/>
        <end position="317"/>
    </location>
</feature>
<proteinExistence type="predicted"/>
<gene>
    <name evidence="2" type="ordered locus">pCM2_0008</name>
</gene>
<dbReference type="Proteomes" id="UP000001564">
    <property type="component" value="Plasmid pCM2"/>
</dbReference>
<feature type="compositionally biased region" description="Basic and acidic residues" evidence="1">
    <location>
        <begin position="238"/>
        <end position="249"/>
    </location>
</feature>
<keyword evidence="2" id="KW-0614">Plasmid</keyword>
<name>A5CLL9_CLAM3</name>